<dbReference type="InterPro" id="IPR001300">
    <property type="entry name" value="Peptidase_C2_calpain_cat"/>
</dbReference>
<dbReference type="Gene3D" id="2.60.120.380">
    <property type="match status" value="1"/>
</dbReference>
<evidence type="ECO:0000256" key="4">
    <source>
        <dbReference type="ARBA" id="ARBA00022807"/>
    </source>
</evidence>
<evidence type="ECO:0000259" key="7">
    <source>
        <dbReference type="PROSITE" id="PS50203"/>
    </source>
</evidence>
<dbReference type="PROSITE" id="PS50004">
    <property type="entry name" value="C2"/>
    <property type="match status" value="1"/>
</dbReference>
<dbReference type="InterPro" id="IPR000169">
    <property type="entry name" value="Pept_cys_AS"/>
</dbReference>
<dbReference type="CDD" id="cd00214">
    <property type="entry name" value="Calpain_III"/>
    <property type="match status" value="1"/>
</dbReference>
<dbReference type="SUPFAM" id="SSF54001">
    <property type="entry name" value="Cysteine proteinases"/>
    <property type="match status" value="1"/>
</dbReference>
<feature type="active site" evidence="5">
    <location>
        <position position="237"/>
    </location>
</feature>
<comment type="similarity">
    <text evidence="1">Belongs to the peptidase C2 family.</text>
</comment>
<keyword evidence="3 5" id="KW-0378">Hydrolase</keyword>
<organism evidence="8 9">
    <name type="scientific">Cordylochernes scorpioides</name>
    <dbReference type="NCBI Taxonomy" id="51811"/>
    <lineage>
        <taxon>Eukaryota</taxon>
        <taxon>Metazoa</taxon>
        <taxon>Ecdysozoa</taxon>
        <taxon>Arthropoda</taxon>
        <taxon>Chelicerata</taxon>
        <taxon>Arachnida</taxon>
        <taxon>Pseudoscorpiones</taxon>
        <taxon>Cheliferoidea</taxon>
        <taxon>Chernetidae</taxon>
        <taxon>Cordylochernes</taxon>
    </lineage>
</organism>
<dbReference type="PANTHER" id="PTHR10183">
    <property type="entry name" value="CALPAIN"/>
    <property type="match status" value="1"/>
</dbReference>
<proteinExistence type="inferred from homology"/>
<dbReference type="Pfam" id="PF00648">
    <property type="entry name" value="Peptidase_C2"/>
    <property type="match status" value="1"/>
</dbReference>
<dbReference type="PRINTS" id="PR00704">
    <property type="entry name" value="CALPAIN"/>
</dbReference>
<dbReference type="InterPro" id="IPR033883">
    <property type="entry name" value="C2_III"/>
</dbReference>
<dbReference type="InterPro" id="IPR022682">
    <property type="entry name" value="Calpain_domain_III"/>
</dbReference>
<dbReference type="InterPro" id="IPR038765">
    <property type="entry name" value="Papain-like_cys_pep_sf"/>
</dbReference>
<evidence type="ECO:0000256" key="1">
    <source>
        <dbReference type="ARBA" id="ARBA00007623"/>
    </source>
</evidence>
<dbReference type="EMBL" id="CP092865">
    <property type="protein sequence ID" value="UYV65909.1"/>
    <property type="molecule type" value="Genomic_DNA"/>
</dbReference>
<dbReference type="Proteomes" id="UP001235939">
    <property type="component" value="Chromosome 03"/>
</dbReference>
<dbReference type="Gene3D" id="2.60.40.150">
    <property type="entry name" value="C2 domain"/>
    <property type="match status" value="1"/>
</dbReference>
<dbReference type="SUPFAM" id="SSF49562">
    <property type="entry name" value="C2 domain (Calcium/lipid-binding domain, CaLB)"/>
    <property type="match status" value="1"/>
</dbReference>
<dbReference type="PANTHER" id="PTHR10183:SF379">
    <property type="entry name" value="CALPAIN-5"/>
    <property type="match status" value="1"/>
</dbReference>
<keyword evidence="4 5" id="KW-0788">Thiol protease</keyword>
<sequence length="549" mass="62538">MLIVCTQELCDDPHLFVDGACSCDVVQGTLGNCWFVAACSALAQEKVLWNKVIPDHKDQDWSTEDPKRYAGIFCFRFYRFGKWVEVVVDDRLPTIANQLLFLKSRDKNEFWGALLEKAYAKLAGSYEALDGGNLHDALVDFTGGVSETFELREVCKEEEQKSELFRIMKKEMDRHSLMCAAIAAASREEMEAQTEIGLVKGHAYGITAVRRVPLGESPFLLSLFSNREMIPMVRLRNPWGDKEWCGRFSDTSKEWEQVSQTEKDKLGLTFDEDGEFWMLFEDFCIFFTDLSICRLVNTSVMSFSKTWCEAIFPGEWSQVTNRAGGCINQPATALNNPQNSSTVPSLTPRQQYRFDITGDKDDVTMICLMQEDCRSQKKEGRKNLIIGFTIYKVELNRKYRLHRLQERVKSSDFVAARSVFLRTSLAPGRYVVVPCTFTPGEEGRFLLRIYTDTNPEARELTEDTPAPSIWPCIHYPCLVSRVTVLSASGLQKQDTFGSADPYCVVKCEGKRVRTRVLCNTLDPTWGQSFLFYRTSSTSPIKFQVTLNDI</sequence>
<dbReference type="Pfam" id="PF00168">
    <property type="entry name" value="C2"/>
    <property type="match status" value="1"/>
</dbReference>
<dbReference type="Pfam" id="PF01067">
    <property type="entry name" value="Calpain_III"/>
    <property type="match status" value="1"/>
</dbReference>
<dbReference type="SUPFAM" id="SSF49758">
    <property type="entry name" value="Calpain large subunit, middle domain (domain III)"/>
    <property type="match status" value="1"/>
</dbReference>
<dbReference type="PROSITE" id="PS00139">
    <property type="entry name" value="THIOL_PROTEASE_CYS"/>
    <property type="match status" value="1"/>
</dbReference>
<evidence type="ECO:0000313" key="8">
    <source>
        <dbReference type="EMBL" id="UYV65909.1"/>
    </source>
</evidence>
<evidence type="ECO:0000256" key="3">
    <source>
        <dbReference type="ARBA" id="ARBA00022801"/>
    </source>
</evidence>
<keyword evidence="9" id="KW-1185">Reference proteome</keyword>
<keyword evidence="2 5" id="KW-0645">Protease</keyword>
<feature type="active site" evidence="5">
    <location>
        <position position="202"/>
    </location>
</feature>
<evidence type="ECO:0000313" key="9">
    <source>
        <dbReference type="Proteomes" id="UP001235939"/>
    </source>
</evidence>
<gene>
    <name evidence="8" type="ORF">LAZ67_3005868</name>
</gene>
<feature type="active site" evidence="5">
    <location>
        <position position="33"/>
    </location>
</feature>
<feature type="domain" description="Calpain catalytic" evidence="7">
    <location>
        <begin position="7"/>
        <end position="296"/>
    </location>
</feature>
<dbReference type="SMART" id="SM00720">
    <property type="entry name" value="calpain_III"/>
    <property type="match status" value="1"/>
</dbReference>
<evidence type="ECO:0000259" key="6">
    <source>
        <dbReference type="PROSITE" id="PS50004"/>
    </source>
</evidence>
<accession>A0ABY6KAN1</accession>
<dbReference type="CDD" id="cd00044">
    <property type="entry name" value="CysPc"/>
    <property type="match status" value="1"/>
</dbReference>
<dbReference type="InterPro" id="IPR036213">
    <property type="entry name" value="Calpain_III_sf"/>
</dbReference>
<dbReference type="Gene3D" id="3.90.70.10">
    <property type="entry name" value="Cysteine proteinases"/>
    <property type="match status" value="1"/>
</dbReference>
<evidence type="ECO:0000256" key="2">
    <source>
        <dbReference type="ARBA" id="ARBA00022670"/>
    </source>
</evidence>
<dbReference type="PROSITE" id="PS50203">
    <property type="entry name" value="CALPAIN_CAT"/>
    <property type="match status" value="1"/>
</dbReference>
<dbReference type="InterPro" id="IPR022683">
    <property type="entry name" value="Calpain_III"/>
</dbReference>
<evidence type="ECO:0000256" key="5">
    <source>
        <dbReference type="PROSITE-ProRule" id="PRU00239"/>
    </source>
</evidence>
<name>A0ABY6KAN1_9ARAC</name>
<dbReference type="InterPro" id="IPR022684">
    <property type="entry name" value="Calpain_cysteine_protease"/>
</dbReference>
<feature type="domain" description="C2" evidence="6">
    <location>
        <begin position="461"/>
        <end position="549"/>
    </location>
</feature>
<reference evidence="8 9" key="1">
    <citation type="submission" date="2022-01" db="EMBL/GenBank/DDBJ databases">
        <title>A chromosomal length assembly of Cordylochernes scorpioides.</title>
        <authorList>
            <person name="Zeh D."/>
            <person name="Zeh J."/>
        </authorList>
    </citation>
    <scope>NUCLEOTIDE SEQUENCE [LARGE SCALE GENOMIC DNA]</scope>
    <source>
        <strain evidence="8">IN4F17</strain>
        <tissue evidence="8">Whole Body</tissue>
    </source>
</reference>
<dbReference type="SMART" id="SM00230">
    <property type="entry name" value="CysPc"/>
    <property type="match status" value="1"/>
</dbReference>
<protein>
    <submittedName>
        <fullName evidence="8">Capn5</fullName>
    </submittedName>
</protein>
<dbReference type="InterPro" id="IPR035892">
    <property type="entry name" value="C2_domain_sf"/>
</dbReference>
<dbReference type="InterPro" id="IPR000008">
    <property type="entry name" value="C2_dom"/>
</dbReference>